<dbReference type="Gene3D" id="3.20.180.20">
    <property type="entry name" value="Dynein heavy chain, N-terminal domain 2"/>
    <property type="match status" value="1"/>
</dbReference>
<dbReference type="Gene3D" id="1.10.287.2620">
    <property type="match status" value="1"/>
</dbReference>
<dbReference type="InterPro" id="IPR035699">
    <property type="entry name" value="AAA_6"/>
</dbReference>
<dbReference type="Gene3D" id="1.20.140.100">
    <property type="entry name" value="Dynein heavy chain, N-terminal domain 2"/>
    <property type="match status" value="1"/>
</dbReference>
<dbReference type="InterPro" id="IPR013594">
    <property type="entry name" value="Dynein_heavy_tail"/>
</dbReference>
<dbReference type="SUPFAM" id="SSF52540">
    <property type="entry name" value="P-loop containing nucleoside triphosphate hydrolases"/>
    <property type="match status" value="4"/>
</dbReference>
<keyword evidence="8" id="KW-0243">Dynein</keyword>
<dbReference type="Gene3D" id="1.20.58.1120">
    <property type="match status" value="1"/>
</dbReference>
<protein>
    <recommendedName>
        <fullName evidence="16">AAA+ ATPase domain-containing protein</fullName>
    </recommendedName>
</protein>
<evidence type="ECO:0000256" key="3">
    <source>
        <dbReference type="ARBA" id="ARBA00022490"/>
    </source>
</evidence>
<dbReference type="InterPro" id="IPR041228">
    <property type="entry name" value="Dynein_C"/>
</dbReference>
<keyword evidence="9 14" id="KW-0175">Coiled coil</keyword>
<dbReference type="Gene3D" id="3.40.50.300">
    <property type="entry name" value="P-loop containing nucleotide triphosphate hydrolases"/>
    <property type="match status" value="5"/>
</dbReference>
<dbReference type="Gene3D" id="1.10.8.710">
    <property type="match status" value="1"/>
</dbReference>
<feature type="domain" description="AAA+ ATPase" evidence="16">
    <location>
        <begin position="2490"/>
        <end position="2638"/>
    </location>
</feature>
<dbReference type="FunFam" id="3.40.50.300:FF:001080">
    <property type="entry name" value="Dynein, axonemal, heavy chain 5"/>
    <property type="match status" value="1"/>
</dbReference>
<dbReference type="InterPro" id="IPR042228">
    <property type="entry name" value="Dynein_linker_3"/>
</dbReference>
<accession>A0AAN7Q8W7</accession>
<evidence type="ECO:0000313" key="17">
    <source>
        <dbReference type="EMBL" id="KAK4886462.1"/>
    </source>
</evidence>
<evidence type="ECO:0000256" key="9">
    <source>
        <dbReference type="ARBA" id="ARBA00023054"/>
    </source>
</evidence>
<evidence type="ECO:0000256" key="4">
    <source>
        <dbReference type="ARBA" id="ARBA00022701"/>
    </source>
</evidence>
<dbReference type="Pfam" id="PF12775">
    <property type="entry name" value="AAA_7"/>
    <property type="match status" value="1"/>
</dbReference>
<dbReference type="InterPro" id="IPR041658">
    <property type="entry name" value="AAA_lid_11"/>
</dbReference>
<feature type="coiled-coil region" evidence="14">
    <location>
        <begin position="3115"/>
        <end position="3142"/>
    </location>
</feature>
<keyword evidence="12" id="KW-0206">Cytoskeleton</keyword>
<evidence type="ECO:0000256" key="7">
    <source>
        <dbReference type="ARBA" id="ARBA00022840"/>
    </source>
</evidence>
<evidence type="ECO:0000256" key="12">
    <source>
        <dbReference type="ARBA" id="ARBA00023212"/>
    </source>
</evidence>
<dbReference type="InterPro" id="IPR013602">
    <property type="entry name" value="Dynein_heavy_linker"/>
</dbReference>
<dbReference type="GO" id="GO:0097729">
    <property type="term" value="C:9+2 motile cilium"/>
    <property type="evidence" value="ECO:0007669"/>
    <property type="project" value="UniProtKB-ARBA"/>
</dbReference>
<dbReference type="Pfam" id="PF18199">
    <property type="entry name" value="Dynein_C"/>
    <property type="match status" value="1"/>
</dbReference>
<evidence type="ECO:0000256" key="2">
    <source>
        <dbReference type="ARBA" id="ARBA00008887"/>
    </source>
</evidence>
<comment type="similarity">
    <text evidence="2">Belongs to the dynein heavy chain family.</text>
</comment>
<dbReference type="FunFam" id="1.10.8.720:FF:000004">
    <property type="entry name" value="Dynein heavy chain 5, axonemal"/>
    <property type="match status" value="1"/>
</dbReference>
<dbReference type="FunFam" id="3.10.490.20:FF:000003">
    <property type="entry name" value="Dynein heavy chain 5, axonemal"/>
    <property type="match status" value="1"/>
</dbReference>
<dbReference type="Pfam" id="PF08393">
    <property type="entry name" value="DHC_N2"/>
    <property type="match status" value="1"/>
</dbReference>
<dbReference type="Gene3D" id="1.20.920.30">
    <property type="match status" value="1"/>
</dbReference>
<evidence type="ECO:0000256" key="14">
    <source>
        <dbReference type="SAM" id="Coils"/>
    </source>
</evidence>
<keyword evidence="10" id="KW-0969">Cilium</keyword>
<dbReference type="Pfam" id="PF18198">
    <property type="entry name" value="AAA_lid_11"/>
    <property type="match status" value="1"/>
</dbReference>
<evidence type="ECO:0000259" key="16">
    <source>
        <dbReference type="SMART" id="SM00382"/>
    </source>
</evidence>
<evidence type="ECO:0000256" key="5">
    <source>
        <dbReference type="ARBA" id="ARBA00022737"/>
    </source>
</evidence>
<keyword evidence="13" id="KW-0966">Cell projection</keyword>
<name>A0AAN7Q8W7_9COLE</name>
<evidence type="ECO:0000313" key="18">
    <source>
        <dbReference type="Proteomes" id="UP001353858"/>
    </source>
</evidence>
<dbReference type="FunFam" id="1.10.8.710:FF:000003">
    <property type="entry name" value="Dynein axonemal heavy chain 5"/>
    <property type="match status" value="1"/>
</dbReference>
<dbReference type="InterPro" id="IPR043160">
    <property type="entry name" value="Dynein_C_barrel"/>
</dbReference>
<dbReference type="InterPro" id="IPR024743">
    <property type="entry name" value="Dynein_HC_stalk"/>
</dbReference>
<dbReference type="FunFam" id="1.10.287.2620:FF:000003">
    <property type="entry name" value="Dynein, axonemal, heavy chain 5"/>
    <property type="match status" value="1"/>
</dbReference>
<dbReference type="GO" id="GO:0051959">
    <property type="term" value="F:dynein light intermediate chain binding"/>
    <property type="evidence" value="ECO:0007669"/>
    <property type="project" value="InterPro"/>
</dbReference>
<dbReference type="Pfam" id="PF03028">
    <property type="entry name" value="Dynein_heavy"/>
    <property type="match status" value="1"/>
</dbReference>
<evidence type="ECO:0000256" key="1">
    <source>
        <dbReference type="ARBA" id="ARBA00004430"/>
    </source>
</evidence>
<dbReference type="GO" id="GO:0045505">
    <property type="term" value="F:dynein intermediate chain binding"/>
    <property type="evidence" value="ECO:0007669"/>
    <property type="project" value="InterPro"/>
</dbReference>
<dbReference type="InterPro" id="IPR043157">
    <property type="entry name" value="Dynein_AAA1S"/>
</dbReference>
<dbReference type="FunFam" id="1.20.140.100:FF:000003">
    <property type="entry name" value="Dynein, axonemal, heavy chain 5"/>
    <property type="match status" value="1"/>
</dbReference>
<dbReference type="InterPro" id="IPR042219">
    <property type="entry name" value="AAA_lid_11_sf"/>
</dbReference>
<proteinExistence type="inferred from homology"/>
<dbReference type="Pfam" id="PF12780">
    <property type="entry name" value="AAA_8"/>
    <property type="match status" value="1"/>
</dbReference>
<evidence type="ECO:0000256" key="11">
    <source>
        <dbReference type="ARBA" id="ARBA00023175"/>
    </source>
</evidence>
<dbReference type="FunFam" id="3.40.50.300:FF:000049">
    <property type="entry name" value="Dynein, axonemal, heavy chain 5"/>
    <property type="match status" value="1"/>
</dbReference>
<keyword evidence="6" id="KW-0547">Nucleotide-binding</keyword>
<dbReference type="Gene3D" id="1.20.1270.280">
    <property type="match status" value="1"/>
</dbReference>
<dbReference type="Gene3D" id="1.10.8.720">
    <property type="entry name" value="Region D6 of dynein motor"/>
    <property type="match status" value="1"/>
</dbReference>
<dbReference type="Gene3D" id="1.10.472.130">
    <property type="match status" value="1"/>
</dbReference>
<dbReference type="Pfam" id="PF08385">
    <property type="entry name" value="DHC_N1"/>
    <property type="match status" value="1"/>
</dbReference>
<gene>
    <name evidence="17" type="ORF">RN001_002733</name>
</gene>
<dbReference type="InterPro" id="IPR041589">
    <property type="entry name" value="DNAH3_AAA_lid_1"/>
</dbReference>
<dbReference type="Gene3D" id="6.10.140.1060">
    <property type="match status" value="1"/>
</dbReference>
<feature type="compositionally biased region" description="Basic and acidic residues" evidence="15">
    <location>
        <begin position="1"/>
        <end position="18"/>
    </location>
</feature>
<dbReference type="FunFam" id="1.20.1270.280:FF:000002">
    <property type="entry name" value="Dynein heavy chain 5, axonemal"/>
    <property type="match status" value="1"/>
</dbReference>
<evidence type="ECO:0000256" key="13">
    <source>
        <dbReference type="ARBA" id="ARBA00023273"/>
    </source>
</evidence>
<keyword evidence="18" id="KW-1185">Reference proteome</keyword>
<keyword evidence="7" id="KW-0067">ATP-binding</keyword>
<dbReference type="FunFam" id="3.40.50.300:FF:002141">
    <property type="entry name" value="Dynein heavy chain"/>
    <property type="match status" value="1"/>
</dbReference>
<dbReference type="Gene3D" id="3.10.490.20">
    <property type="match status" value="1"/>
</dbReference>
<dbReference type="Gene3D" id="1.10.8.1220">
    <property type="match status" value="1"/>
</dbReference>
<dbReference type="PANTHER" id="PTHR46532:SF4">
    <property type="entry name" value="AAA+ ATPASE DOMAIN-CONTAINING PROTEIN"/>
    <property type="match status" value="1"/>
</dbReference>
<dbReference type="FunFam" id="1.10.8.1220:FF:000001">
    <property type="entry name" value="Dynein axonemal heavy chain 5"/>
    <property type="match status" value="1"/>
</dbReference>
<dbReference type="Pfam" id="PF17852">
    <property type="entry name" value="Dynein_AAA_lid"/>
    <property type="match status" value="1"/>
</dbReference>
<dbReference type="PANTHER" id="PTHR46532">
    <property type="entry name" value="MALE FERTILITY FACTOR KL5"/>
    <property type="match status" value="1"/>
</dbReference>
<dbReference type="InterPro" id="IPR027417">
    <property type="entry name" value="P-loop_NTPase"/>
</dbReference>
<evidence type="ECO:0000256" key="6">
    <source>
        <dbReference type="ARBA" id="ARBA00022741"/>
    </source>
</evidence>
<feature type="compositionally biased region" description="Basic and acidic residues" evidence="15">
    <location>
        <begin position="37"/>
        <end position="54"/>
    </location>
</feature>
<feature type="region of interest" description="Disordered" evidence="15">
    <location>
        <begin position="1"/>
        <end position="54"/>
    </location>
</feature>
<dbReference type="FunFam" id="1.20.920.30:FF:000004">
    <property type="entry name" value="Dynein axonemal heavy chain 5"/>
    <property type="match status" value="1"/>
</dbReference>
<dbReference type="SMART" id="SM00382">
    <property type="entry name" value="AAA"/>
    <property type="match status" value="3"/>
</dbReference>
<dbReference type="GO" id="GO:0005858">
    <property type="term" value="C:axonemal dynein complex"/>
    <property type="evidence" value="ECO:0007669"/>
    <property type="project" value="TreeGrafter"/>
</dbReference>
<evidence type="ECO:0000256" key="8">
    <source>
        <dbReference type="ARBA" id="ARBA00023017"/>
    </source>
</evidence>
<comment type="subcellular location">
    <subcellularLocation>
        <location evidence="1">Cytoplasm</location>
        <location evidence="1">Cytoskeleton</location>
        <location evidence="1">Cilium axoneme</location>
    </subcellularLocation>
</comment>
<feature type="coiled-coil region" evidence="14">
    <location>
        <begin position="3332"/>
        <end position="3376"/>
    </location>
</feature>
<dbReference type="Pfam" id="PF12777">
    <property type="entry name" value="MT"/>
    <property type="match status" value="1"/>
</dbReference>
<dbReference type="FunFam" id="1.20.920.20:FF:000001">
    <property type="entry name" value="dynein heavy chain 2, axonemal"/>
    <property type="match status" value="1"/>
</dbReference>
<dbReference type="InterPro" id="IPR042222">
    <property type="entry name" value="Dynein_2_N"/>
</dbReference>
<feature type="domain" description="AAA+ ATPase" evidence="16">
    <location>
        <begin position="1884"/>
        <end position="2020"/>
    </location>
</feature>
<comment type="caution">
    <text evidence="17">The sequence shown here is derived from an EMBL/GenBank/DDBJ whole genome shotgun (WGS) entry which is preliminary data.</text>
</comment>
<dbReference type="FunFam" id="3.40.50.300:FF:000320">
    <property type="entry name" value="Dynein, axonemal, heavy chain 5"/>
    <property type="match status" value="1"/>
</dbReference>
<dbReference type="FunFam" id="3.20.180.20:FF:000001">
    <property type="entry name" value="Dynein axonemal heavy chain 5"/>
    <property type="match status" value="1"/>
</dbReference>
<dbReference type="Pfam" id="PF12774">
    <property type="entry name" value="AAA_6"/>
    <property type="match status" value="1"/>
</dbReference>
<dbReference type="GO" id="GO:0005874">
    <property type="term" value="C:microtubule"/>
    <property type="evidence" value="ECO:0007669"/>
    <property type="project" value="UniProtKB-KW"/>
</dbReference>
<dbReference type="InterPro" id="IPR026983">
    <property type="entry name" value="DHC"/>
</dbReference>
<dbReference type="InterPro" id="IPR035706">
    <property type="entry name" value="AAA_9"/>
</dbReference>
<dbReference type="FunFam" id="3.40.50.300:FF:001221">
    <property type="entry name" value="Axonemal dynein heavy chain 8"/>
    <property type="match status" value="1"/>
</dbReference>
<sequence>MADEGERTGDGEQSKGDADMLAEISQALAAKKKSKPQGKENLKEQMAKARDKRSDRFTAMQAPHRHICEMVANLWNTDMSDIVDAVGDSDIHIKALEKFGKANGSCGCVFHWQNGPPYELTTGRYNPTVPTNTVIKRFYVSDGTTYPINEKAVLVYRNNNLKDIDMRGIVDEVFFAPIDLLENNKNIVACFFNLLSKVVTPSLMATKDWGDLLKTKLGIQLKEDFLADYMSFFNFIEKTRIDINELVSFPIDNNMTEQINSVEKINACYRDNVIFNKVENTVRLWHKQIEKTITQFQQLRKEDEFVGPIVEIEYWRKQLAKFTSILLFTSTDTCNYYLNFLAKARCKITKYWKSQHPKLLEARNECIDNLKYLYSLEKYCEPLYRCDPTKIPNHLPGLLHAIRMVCTTSRYYNNTASITAILVKVSNQMIIMCRNYINCNNKQTIWVQRKMEVIRKIGVCLDLYLKYYQCFKQCQKNMAETGETPFECSEIYVFGKFETFKTRLEKIVDVFNITIKYSILQNSTIEGINEFADRFSDFYKKISSKKYDALNHRQEMFDNDYLDFKKGVNNAEWDLEEFVGNSLERMVNVDNVIRLLRRFEKLNLECLHLDERYLEAIEMFQDEIEELRDHYNEERQNPQLPRNIPPVCGRIMWIRQLYNRIQEPMQTFQHRSKVMKHRKAQKCIQLYNSLSCVFVHYEDIYHESWFKHIPQVRSGLSAPILLVHNRTKKFVVNFDPYIIEGIRETEYMYKLDLPIPDVAKVLVFCKDKIMHSWEVVKQLVDRNNKMRNSMPQLFVPLLKPQLLKMQVAFTPGLSTITWTSMKIPDYCKDVTDTLDGVDMFVKEVKIAKIILQLLVYDIQLKLFTTEKAVVALINKFVDTITEPKVQAQKYNWMDSEKAIKIVTSISKLVEGAAFKEVDPNSLSDLHVLHNDCIDMFAYFNTKLGDSLVKTVKIPRLMKTKLELRIPIAVINPSLNEMQSDFSNILESILLFSKSIPMWGQGVEIPIKEDIEFLNYYKSVAEHKDVVRTYMRLQGVMYMLKPDIDKLLTDCLKYSYLWADSREKQIQTFCDKNPLIVEVSEKFREYDNQSEEIRNIPDYHYIGPLQVVMEDFKLGLLVESDAWKHILGTKLCAKYKDKLMELVDFIKTQEKILSVKIKDLDGCRIAMMCLQRIRENFIEIDSNLQLMEEAYEVFLKFNVDVPPEDIERMDTLRYNFTMMLEHGKQVQRDIMKLQGPLQAELVAGVKVFGKEVSFFDDDYEVNGPMVPDLPAKEASDRVTIFQSRFDDLWAKFEKYSSGEALFGLEVNDYPVLQKRKKEFNLLNRLYGLYLQVNNTIDGYFDLLWTDVDTEIIINELTDFQNKCKKMPKALKDWPAYLDLKQKIDDFSETCPLLELMSNKAMKDRHWNRIAKLTSYDFPIDSPTFTLRNVMEAPLLKFKDDVEDICIGAVKEKDIEAKLKQVIADWAVVDLTFANFKTKGELLIKAGDVGDIIASLEDGLMVLNSLMSNRYNAPFKKDIQLWVNKLVTTSEVLEKWVQVQSLWIYLEAVFVGGDISKQLPAEAKRFAGIDKAWIKIMYRAHELLNVVECCAGDETMAQLLPYLLDQLESCQKSLTGYLESKRLCFPRFFFISDPVLLEILGQSSDPHSIQPHLLSLFDAVYRIVFDENKHDDALAMMSDLGEIVPFDKSVNCTGGVEIWVNKLLETVRSTVRNVIAVQSQCFVDPNYNFIEGFVSSCGQAGLVGIQILWTKEAEIAIRKARADRIIMKATNQRFLNLLNDLIDLTSKDLTKMQRTRYETMVTIHVHQRDIFDDMVRLKIKIVSDFEWQKQARFYYSDDNDECIVRITDVIFLYQNEYLGITERLAITPLTDRCYITLAQAIWMNMGGAPAGPAGTGKTETTKDMGRTLGKFVVVFNCSDQMDFRGLGRIYKGLAQSGTWGCFDEFNRIELPVLSVAAQQIYIVLTARKERKPYFLFSDGDNVSMNIEFGIFLTMNPGYAGRQELPENLKIMFRTVSMMVPDRQIIMRVKLASCGFKENVVLARKFFTLYKLCEEQLSKQVHYDFGLRNILSVLRTLGAQKRMNPTDTEETIVMRVLRDMNLSKLVDEDEPLFLSLIDDMFPGIKLSAHSWKELQKAVANQTSQMGIINYPSWNLKVVQLYETYLVRHGLMVLGPTGAGKTKCMNCLMRSMTENGLPTKEMRMNPKAITAPQMFGRLDVATNDWTDGIFSTLWRRTLKVDRSKFTWLVLDGPVDAVWIENLNSVLDDNKTLTLANGDRIVMAPNSKLVFEPDNVDNASPATVSRMGMVFMSASVLPWNPILDAWLKTRPPGENDTLKMLFNKNYDDVQNFMQVKLKPKMMIREALYIRQCCDVLQGLLASDNDMPRIIPDKHLEKLYLFAVMWSLGAVLELDDRSKLEEFATKGCAKMDWPKCVPGESIFEYVVADNGKWQHWNERIESFYYPDDTVLEYTSILVPNVDNTRTAFLIETTAKQGKASYIAGEPGTAKTVMIKGYLNTFDPDFKLSKSFNFSSATTPNMVQRIIESYVDKRVGTTYGPPAGKTLTIFIDDINMPVINDWGDQITNEIVRQLMEMGGMYSLDKPGDFSWVVDIQFIAAMIHPGGGRNDIPHRLKRQFCIFNCTLPSINSMDMIFRQIGEGYFCSTRFSSTIVSFVPRLIPLTRHVWAQTKIKMLPTPAKFHYVFNLRDLSRIWQGILTVQDAECRTRTKLLKLWQHECTRVISDRFTTEEDRSWFRNNTSRQALEELGEYADDYPEEESYWVDYLREAPEATGDEPDDFVFEPPKIYEEIPSWEFLKEKLHSFMEGYNEAVRGASMDLVFFLDAMIHLNIISRIVRTPRGNALLVGVGGSGKQSLTKLASFIAGYSNFQISLTRTYNLNNFMDDMKYLYRASGLDGRGLGFIFTDNDIKEETFLESLNNILSSGEIANLFPKDELDEITAALVNVMKKVAPKKIPTNDVLYEFFITRARSNLHVVLCFSPVGEKFRNRAMKFPGLISGCTMDWFSRWPTDALVAVANHFLSNYFMVATPETKDSLIRILAKIQESVADMCTSYFERFRRQTYVTPKTFLSFLQSYKVLYKIKFDGIEVLASRMRTGLLKLIEAAESVDILRKELEVKEKEIAVASTAVEKVLAVVEAASAIANKIKGEALIVKDKAETLVAIICKDQEEAEGKLIAAKPALEAAETALQTIKAGDIATVRKLGKPPYLIMVIMDAVLVYFKKKLEPTKADPEKNFLITSWQESLKVMADSKFLFNLQNYPKDTINSEMLDLLAPYFDFPTYTFESAKSACGNVAGLISWTIAMASFYEVNKEVLPLKANLARQQAKLQKAQDELNAAMSLLAAKEAEVKACQDEFDKAMALKQAVLDDAEKCKNKMVQASALIQGLSGERIRWTEQSALFKAETERLVGDVVMLVGFLNYSGPFNQEFRTFQQNLWIDSLIKMKVPVSANINITDSLIDTATIGDWNLQGLPTDDLSIQNGIIVTKASRYPLLIDPQSQGKSWIKNMERLNHLIITSLNHKYFRNHIEDSVSLGYPMLIEDVMEELDPVLDNVMEKNHIKVGSTYKVKVGDKEVDYHQSFRMYITTKMANPNYTPEVYARASIIDFTVTMKGLEDQLLGRVILTEKKELEAERTNLIKDVTANKRKMLELEANLLYKLTTTQGSLVDDVTVLEVLNVTQTTAAEVREKLEVAKDTEIKINAAREEFRPVATRGSVLYFLTTSMAMVNCMYQTSLEQFLERFDISMHRSEKTPITTRRILYIIEYMTYEVYKYKSRGLYEADKYMFVILLTLKIDMNKEFVTHEEFQYLIKGGAALDLNACPPKPAKWITDLTWLNLVELSKLRHFQYILTQVENNDRGWKNWFDKDAPEEATIPDGYNNLDTFRKLLMIRAWCIDRTLTQSRKYIGASMGQRFAEPIILNMEALHIESRPLTPLVCFLTTGADPTPYIEQLSKRLENFTKCMSMGQGQEIHARKMLAQAMQDGFFALLQNCHLGLDYMSEILNLFLELEKSGAVNVHPEFRLWLTTEVHPRFPISLLQICIKFTNEPPSGIRAGLLRTYGSMNQDMLDNNDQPQYLPILFAISFMHTVVQERRKFGPLGWNIPYEFNSADWLASCMFVQNHLDDMDPAKGPSWNTIRYMIGEVQYGGRVTDDYDKILLNTFAYVWFSDAIFRDDFVFYKGYKIYRFKQMADYFVAFDTMNPTDPPQAYGLHTNADITYQTNVTTAMLQTIMSIQPKQSGGGSGESREACVSRLAGDMLSKVPPDYDAYEVKERLKIMGILNPLNIFLRQEIDRMQRVIKLVRTTLKDLLLAIEGTIIMNEALRDALDNIYDAMVPVVWRRGSWLSSSIGFWFTELLERNSQFRTWVFNAKPFAFWMTGFFNPQGFLTAMRQEVTRAHKGWALDQVVLHNTMTKMYYEEIKAGPPEGVYVYGLYIDGAGWDRKNARLAEAINKVLYTLIPVVWVFAIFSSAPKDPALYKCPVYKKPRRTDLNFITPLWLETAKPPEHWTLRGAALLCDIK</sequence>
<dbReference type="InterPro" id="IPR024317">
    <property type="entry name" value="Dynein_heavy_chain_D4_dom"/>
</dbReference>
<dbReference type="GO" id="GO:0008569">
    <property type="term" value="F:minus-end-directed microtubule motor activity"/>
    <property type="evidence" value="ECO:0007669"/>
    <property type="project" value="InterPro"/>
</dbReference>
<dbReference type="GO" id="GO:0007018">
    <property type="term" value="P:microtubule-based movement"/>
    <property type="evidence" value="ECO:0007669"/>
    <property type="project" value="InterPro"/>
</dbReference>
<feature type="domain" description="AAA+ ATPase" evidence="16">
    <location>
        <begin position="2163"/>
        <end position="2318"/>
    </location>
</feature>
<dbReference type="Proteomes" id="UP001353858">
    <property type="component" value="Unassembled WGS sequence"/>
</dbReference>
<organism evidence="17 18">
    <name type="scientific">Aquatica leii</name>
    <dbReference type="NCBI Taxonomy" id="1421715"/>
    <lineage>
        <taxon>Eukaryota</taxon>
        <taxon>Metazoa</taxon>
        <taxon>Ecdysozoa</taxon>
        <taxon>Arthropoda</taxon>
        <taxon>Hexapoda</taxon>
        <taxon>Insecta</taxon>
        <taxon>Pterygota</taxon>
        <taxon>Neoptera</taxon>
        <taxon>Endopterygota</taxon>
        <taxon>Coleoptera</taxon>
        <taxon>Polyphaga</taxon>
        <taxon>Elateriformia</taxon>
        <taxon>Elateroidea</taxon>
        <taxon>Lampyridae</taxon>
        <taxon>Luciolinae</taxon>
        <taxon>Aquatica</taxon>
    </lineage>
</organism>
<keyword evidence="3" id="KW-0963">Cytoplasm</keyword>
<dbReference type="InterPro" id="IPR004273">
    <property type="entry name" value="Dynein_heavy_D6_P-loop"/>
</dbReference>
<dbReference type="Pfam" id="PF12781">
    <property type="entry name" value="AAA_9"/>
    <property type="match status" value="1"/>
</dbReference>
<evidence type="ECO:0000256" key="15">
    <source>
        <dbReference type="SAM" id="MobiDB-lite"/>
    </source>
</evidence>
<keyword evidence="5" id="KW-0677">Repeat</keyword>
<dbReference type="InterPro" id="IPR003593">
    <property type="entry name" value="AAA+_ATPase"/>
</dbReference>
<dbReference type="GO" id="GO:0005524">
    <property type="term" value="F:ATP binding"/>
    <property type="evidence" value="ECO:0007669"/>
    <property type="project" value="UniProtKB-KW"/>
</dbReference>
<keyword evidence="11" id="KW-0505">Motor protein</keyword>
<dbReference type="FunFam" id="3.40.50.300:FF:000044">
    <property type="entry name" value="Dynein heavy chain 5, axonemal"/>
    <property type="match status" value="1"/>
</dbReference>
<dbReference type="FunFam" id="1.20.58.1120:FF:000004">
    <property type="entry name" value="Dynein axonemal heavy chain 5"/>
    <property type="match status" value="1"/>
</dbReference>
<evidence type="ECO:0000256" key="10">
    <source>
        <dbReference type="ARBA" id="ARBA00023069"/>
    </source>
</evidence>
<dbReference type="Gene3D" id="1.20.920.20">
    <property type="match status" value="1"/>
</dbReference>
<reference evidence="18" key="1">
    <citation type="submission" date="2023-01" db="EMBL/GenBank/DDBJ databases">
        <title>Key to firefly adult light organ development and bioluminescence: homeobox transcription factors regulate luciferase expression and transportation to peroxisome.</title>
        <authorList>
            <person name="Fu X."/>
        </authorList>
    </citation>
    <scope>NUCLEOTIDE SEQUENCE [LARGE SCALE GENOMIC DNA]</scope>
</reference>
<keyword evidence="4" id="KW-0493">Microtubule</keyword>
<dbReference type="EMBL" id="JARPUR010000001">
    <property type="protein sequence ID" value="KAK4886462.1"/>
    <property type="molecule type" value="Genomic_DNA"/>
</dbReference>
<dbReference type="Pfam" id="PF17857">
    <property type="entry name" value="AAA_lid_1"/>
    <property type="match status" value="1"/>
</dbReference>
<dbReference type="InterPro" id="IPR041466">
    <property type="entry name" value="Dynein_AAA5_ext"/>
</dbReference>